<accession>A0A3B0S6W3</accession>
<evidence type="ECO:0000256" key="1">
    <source>
        <dbReference type="ARBA" id="ARBA00022723"/>
    </source>
</evidence>
<reference evidence="4" key="1">
    <citation type="submission" date="2018-06" db="EMBL/GenBank/DDBJ databases">
        <authorList>
            <person name="Zhirakovskaya E."/>
        </authorList>
    </citation>
    <scope>NUCLEOTIDE SEQUENCE</scope>
</reference>
<dbReference type="GO" id="GO:0016818">
    <property type="term" value="F:hydrolase activity, acting on acid anhydrides, in phosphorus-containing anhydrides"/>
    <property type="evidence" value="ECO:0007669"/>
    <property type="project" value="InterPro"/>
</dbReference>
<dbReference type="SMART" id="SM00910">
    <property type="entry name" value="HIRAN"/>
    <property type="match status" value="1"/>
</dbReference>
<sequence>MRKRIFDLAGESFDNPDGTSRQQALKQAYPSDQVFLERQPDNPHDSNAIFVTNQAGLGIGYISSSDSKVLAPILDSARLHRAQIHELRGGLEDYETIGCRIAIAFDKEKFRPVHDLREEQNQFEISKSGCLGFVPIFGLLPLVLFAF</sequence>
<keyword evidence="2" id="KW-0378">Hydrolase</keyword>
<name>A0A3B0S6W3_9ZZZZ</name>
<evidence type="ECO:0000259" key="3">
    <source>
        <dbReference type="SMART" id="SM00910"/>
    </source>
</evidence>
<evidence type="ECO:0000256" key="2">
    <source>
        <dbReference type="ARBA" id="ARBA00022801"/>
    </source>
</evidence>
<dbReference type="GO" id="GO:0003676">
    <property type="term" value="F:nucleic acid binding"/>
    <property type="evidence" value="ECO:0007669"/>
    <property type="project" value="InterPro"/>
</dbReference>
<evidence type="ECO:0000313" key="4">
    <source>
        <dbReference type="EMBL" id="VAV96148.1"/>
    </source>
</evidence>
<protein>
    <recommendedName>
        <fullName evidence="3">HIRAN domain-containing protein</fullName>
    </recommendedName>
</protein>
<dbReference type="Gene3D" id="3.30.70.2330">
    <property type="match status" value="1"/>
</dbReference>
<organism evidence="4">
    <name type="scientific">hydrothermal vent metagenome</name>
    <dbReference type="NCBI Taxonomy" id="652676"/>
    <lineage>
        <taxon>unclassified sequences</taxon>
        <taxon>metagenomes</taxon>
        <taxon>ecological metagenomes</taxon>
    </lineage>
</organism>
<keyword evidence="1" id="KW-0479">Metal-binding</keyword>
<dbReference type="AlphaFoldDB" id="A0A3B0S6W3"/>
<dbReference type="InterPro" id="IPR014905">
    <property type="entry name" value="HIRAN"/>
</dbReference>
<proteinExistence type="predicted"/>
<feature type="domain" description="HIRAN" evidence="3">
    <location>
        <begin position="9"/>
        <end position="109"/>
    </location>
</feature>
<dbReference type="EMBL" id="UOEF01000224">
    <property type="protein sequence ID" value="VAV96148.1"/>
    <property type="molecule type" value="Genomic_DNA"/>
</dbReference>
<dbReference type="GO" id="GO:0008270">
    <property type="term" value="F:zinc ion binding"/>
    <property type="evidence" value="ECO:0007669"/>
    <property type="project" value="InterPro"/>
</dbReference>
<dbReference type="Pfam" id="PF08797">
    <property type="entry name" value="HIRAN"/>
    <property type="match status" value="1"/>
</dbReference>
<gene>
    <name evidence="4" type="ORF">MNBD_ALPHA04-661</name>
</gene>